<evidence type="ECO:0000313" key="2">
    <source>
        <dbReference type="Proteomes" id="UP000509510"/>
    </source>
</evidence>
<dbReference type="GeneID" id="55990679"/>
<dbReference type="EMBL" id="CP055899">
    <property type="protein sequence ID" value="QKX56074.1"/>
    <property type="molecule type" value="Genomic_DNA"/>
</dbReference>
<dbReference type="RefSeq" id="XP_035342252.1">
    <property type="nucleotide sequence ID" value="XM_035486359.1"/>
</dbReference>
<keyword evidence="2" id="KW-1185">Reference proteome</keyword>
<dbReference type="KEGG" id="trg:TRUGW13939_03174"/>
<protein>
    <submittedName>
        <fullName evidence="1">Uncharacterized protein</fullName>
    </submittedName>
</protein>
<sequence length="363" mass="40076">MTTSSLALTTKVPIPDRFLRQSRQPLSPGPVCRFALDLPHVNNIVFVPIFCCGRHRSLDAVVAALRPPPLSAHTLSCIFRRTSPTYNFYSFCLGCHWDAFDDSSTKMPLLPPDQWHCDEAEHNGDTNCIVDEACCTNDACSFNCSSVCDGFVDCEISSTVCSDTHCEDAHCESTGSACFDKSCFGDGHDINQSITDLFHDANLQWDASMFLSSDVNQQTHTPTESHLMNPSIATNEQCSTDVQPPPSQFHGSTYNSHHSHSCHQASNDCMGLWGPDASSHADLCHLDMYNMLGTSSMFMETFLVRTRASNIWVATSGIQEILDYNSSQKRNRIVAFIVISTASHITESLITLGMRPDEAPVFI</sequence>
<gene>
    <name evidence="1" type="ORF">TRUGW13939_03174</name>
</gene>
<dbReference type="AlphaFoldDB" id="A0A7H8QQ43"/>
<dbReference type="Proteomes" id="UP000509510">
    <property type="component" value="Chromosome II"/>
</dbReference>
<reference evidence="2" key="1">
    <citation type="submission" date="2020-06" db="EMBL/GenBank/DDBJ databases">
        <title>A chromosome-scale genome assembly of Talaromyces rugulosus W13939.</title>
        <authorList>
            <person name="Wang B."/>
            <person name="Guo L."/>
            <person name="Ye K."/>
            <person name="Wang L."/>
        </authorList>
    </citation>
    <scope>NUCLEOTIDE SEQUENCE [LARGE SCALE GENOMIC DNA]</scope>
    <source>
        <strain evidence="2">W13939</strain>
    </source>
</reference>
<evidence type="ECO:0000313" key="1">
    <source>
        <dbReference type="EMBL" id="QKX56074.1"/>
    </source>
</evidence>
<proteinExistence type="predicted"/>
<accession>A0A7H8QQ43</accession>
<name>A0A7H8QQ43_TALRU</name>
<organism evidence="1 2">
    <name type="scientific">Talaromyces rugulosus</name>
    <name type="common">Penicillium rugulosum</name>
    <dbReference type="NCBI Taxonomy" id="121627"/>
    <lineage>
        <taxon>Eukaryota</taxon>
        <taxon>Fungi</taxon>
        <taxon>Dikarya</taxon>
        <taxon>Ascomycota</taxon>
        <taxon>Pezizomycotina</taxon>
        <taxon>Eurotiomycetes</taxon>
        <taxon>Eurotiomycetidae</taxon>
        <taxon>Eurotiales</taxon>
        <taxon>Trichocomaceae</taxon>
        <taxon>Talaromyces</taxon>
        <taxon>Talaromyces sect. Islandici</taxon>
    </lineage>
</organism>
<dbReference type="OrthoDB" id="3437960at2759"/>